<evidence type="ECO:0000256" key="8">
    <source>
        <dbReference type="ARBA" id="ARBA00023211"/>
    </source>
</evidence>
<dbReference type="SUPFAM" id="SSF143968">
    <property type="entry name" value="UbiD C-terminal domain-like"/>
    <property type="match status" value="1"/>
</dbReference>
<accession>A0ABT7DT87</accession>
<evidence type="ECO:0000259" key="12">
    <source>
        <dbReference type="Pfam" id="PF20695"/>
    </source>
</evidence>
<protein>
    <recommendedName>
        <fullName evidence="10">3-octaprenyl-4-hydroxybenzoate carboxy-lyase</fullName>
        <ecNumber evidence="10">4.1.1.98</ecNumber>
    </recommendedName>
    <alternativeName>
        <fullName evidence="10">Polyprenyl p-hydroxybenzoate decarboxylase</fullName>
    </alternativeName>
</protein>
<feature type="active site" description="Proton donor" evidence="10">
    <location>
        <position position="294"/>
    </location>
</feature>
<comment type="cofactor">
    <cofactor evidence="10">
        <name>Mn(2+)</name>
        <dbReference type="ChEBI" id="CHEBI:29035"/>
    </cofactor>
</comment>
<keyword evidence="2 10" id="KW-0285">Flavoprotein</keyword>
<keyword evidence="3 10" id="KW-0288">FMN</keyword>
<evidence type="ECO:0000256" key="1">
    <source>
        <dbReference type="ARBA" id="ARBA00022475"/>
    </source>
</evidence>
<evidence type="ECO:0000256" key="3">
    <source>
        <dbReference type="ARBA" id="ARBA00022643"/>
    </source>
</evidence>
<keyword evidence="7 10" id="KW-0472">Membrane</keyword>
<feature type="binding site" evidence="10">
    <location>
        <position position="172"/>
    </location>
    <ligand>
        <name>Mn(2+)</name>
        <dbReference type="ChEBI" id="CHEBI:29035"/>
    </ligand>
</feature>
<feature type="binding site" evidence="10">
    <location>
        <begin position="194"/>
        <end position="195"/>
    </location>
    <ligand>
        <name>prenylated FMN</name>
        <dbReference type="ChEBI" id="CHEBI:87746"/>
    </ligand>
</feature>
<dbReference type="InterPro" id="IPR048304">
    <property type="entry name" value="UbiD_Rift_dom"/>
</dbReference>
<dbReference type="PANTHER" id="PTHR30108">
    <property type="entry name" value="3-OCTAPRENYL-4-HYDROXYBENZOATE CARBOXY-LYASE-RELATED"/>
    <property type="match status" value="1"/>
</dbReference>
<evidence type="ECO:0000256" key="6">
    <source>
        <dbReference type="ARBA" id="ARBA00022793"/>
    </source>
</evidence>
<dbReference type="EC" id="4.1.1.98" evidence="10"/>
<comment type="pathway">
    <text evidence="10">Cofactor biosynthesis; ubiquinone biosynthesis.</text>
</comment>
<dbReference type="Pfam" id="PF20696">
    <property type="entry name" value="UbiD_C"/>
    <property type="match status" value="1"/>
</dbReference>
<dbReference type="HAMAP" id="MF_01636">
    <property type="entry name" value="UbiD"/>
    <property type="match status" value="1"/>
</dbReference>
<gene>
    <name evidence="10 14" type="primary">ubiD</name>
    <name evidence="14" type="ORF">PZA18_04390</name>
</gene>
<keyword evidence="1 10" id="KW-1003">Cell membrane</keyword>
<feature type="domain" description="3-octaprenyl-4-hydroxybenzoate carboxy-lyase-like C-terminal" evidence="13">
    <location>
        <begin position="335"/>
        <end position="459"/>
    </location>
</feature>
<organism evidence="14 15">
    <name type="scientific">Parachitinimonas caeni</name>
    <dbReference type="NCBI Taxonomy" id="3031301"/>
    <lineage>
        <taxon>Bacteria</taxon>
        <taxon>Pseudomonadati</taxon>
        <taxon>Pseudomonadota</taxon>
        <taxon>Betaproteobacteria</taxon>
        <taxon>Neisseriales</taxon>
        <taxon>Chitinibacteraceae</taxon>
        <taxon>Parachitinimonas</taxon>
    </lineage>
</organism>
<comment type="subunit">
    <text evidence="10">Homohexamer.</text>
</comment>
<dbReference type="Proteomes" id="UP001172778">
    <property type="component" value="Unassembled WGS sequence"/>
</dbReference>
<dbReference type="GO" id="GO:0008694">
    <property type="term" value="F:4-hydroxy-3-polyprenylbenzoate decarboxylase activity"/>
    <property type="evidence" value="ECO:0007669"/>
    <property type="project" value="UniProtKB-EC"/>
</dbReference>
<reference evidence="14" key="1">
    <citation type="submission" date="2023-03" db="EMBL/GenBank/DDBJ databases">
        <title>Chitinimonas shenzhenensis gen. nov., sp. nov., a novel member of family Burkholderiaceae isolated from activated sludge collected in Shen Zhen, China.</title>
        <authorList>
            <person name="Wang X."/>
        </authorList>
    </citation>
    <scope>NUCLEOTIDE SEQUENCE</scope>
    <source>
        <strain evidence="14">DQS-5</strain>
    </source>
</reference>
<feature type="binding site" evidence="10">
    <location>
        <begin position="189"/>
        <end position="191"/>
    </location>
    <ligand>
        <name>prenylated FMN</name>
        <dbReference type="ChEBI" id="CHEBI:87746"/>
    </ligand>
</feature>
<feature type="domain" description="3-octaprenyl-4-hydroxybenzoate carboxy-lyase-like Rift-related" evidence="11">
    <location>
        <begin position="121"/>
        <end position="329"/>
    </location>
</feature>
<evidence type="ECO:0000259" key="13">
    <source>
        <dbReference type="Pfam" id="PF20696"/>
    </source>
</evidence>
<evidence type="ECO:0000313" key="14">
    <source>
        <dbReference type="EMBL" id="MDK2123288.1"/>
    </source>
</evidence>
<comment type="similarity">
    <text evidence="10">Belongs to the UbiD family.</text>
</comment>
<comment type="cofactor">
    <cofactor evidence="10">
        <name>prenylated FMN</name>
        <dbReference type="ChEBI" id="CHEBI:87746"/>
    </cofactor>
    <text evidence="10">Binds 1 prenylated FMN per subunit.</text>
</comment>
<dbReference type="SUPFAM" id="SSF50475">
    <property type="entry name" value="FMN-binding split barrel"/>
    <property type="match status" value="1"/>
</dbReference>
<keyword evidence="9 10" id="KW-0456">Lyase</keyword>
<dbReference type="InterPro" id="IPR049381">
    <property type="entry name" value="UbiD-like_C"/>
</dbReference>
<dbReference type="EMBL" id="JARRAF010000004">
    <property type="protein sequence ID" value="MDK2123288.1"/>
    <property type="molecule type" value="Genomic_DNA"/>
</dbReference>
<keyword evidence="4 10" id="KW-0831">Ubiquinone biosynthesis</keyword>
<feature type="binding site" evidence="10">
    <location>
        <begin position="175"/>
        <end position="177"/>
    </location>
    <ligand>
        <name>prenylated FMN</name>
        <dbReference type="ChEBI" id="CHEBI:87746"/>
    </ligand>
</feature>
<keyword evidence="5 10" id="KW-0479">Metal-binding</keyword>
<comment type="caution">
    <text evidence="14">The sequence shown here is derived from an EMBL/GenBank/DDBJ whole genome shotgun (WGS) entry which is preliminary data.</text>
</comment>
<evidence type="ECO:0000256" key="4">
    <source>
        <dbReference type="ARBA" id="ARBA00022688"/>
    </source>
</evidence>
<dbReference type="NCBIfam" id="NF008175">
    <property type="entry name" value="PRK10922.1"/>
    <property type="match status" value="1"/>
</dbReference>
<evidence type="ECO:0000256" key="7">
    <source>
        <dbReference type="ARBA" id="ARBA00023136"/>
    </source>
</evidence>
<evidence type="ECO:0000256" key="9">
    <source>
        <dbReference type="ARBA" id="ARBA00023239"/>
    </source>
</evidence>
<keyword evidence="15" id="KW-1185">Reference proteome</keyword>
<dbReference type="NCBIfam" id="TIGR00148">
    <property type="entry name" value="UbiD family decarboxylase"/>
    <property type="match status" value="1"/>
</dbReference>
<dbReference type="RefSeq" id="WP_284099582.1">
    <property type="nucleotide sequence ID" value="NZ_JARRAF010000004.1"/>
</dbReference>
<dbReference type="Pfam" id="PF20695">
    <property type="entry name" value="UbiD_N"/>
    <property type="match status" value="1"/>
</dbReference>
<dbReference type="InterPro" id="IPR002830">
    <property type="entry name" value="UbiD"/>
</dbReference>
<dbReference type="InterPro" id="IPR049383">
    <property type="entry name" value="UbiD-like_N"/>
</dbReference>
<dbReference type="PANTHER" id="PTHR30108:SF17">
    <property type="entry name" value="FERULIC ACID DECARBOXYLASE 1"/>
    <property type="match status" value="1"/>
</dbReference>
<feature type="binding site" evidence="10">
    <location>
        <position position="238"/>
    </location>
    <ligand>
        <name>Mn(2+)</name>
        <dbReference type="ChEBI" id="CHEBI:29035"/>
    </ligand>
</feature>
<evidence type="ECO:0000259" key="11">
    <source>
        <dbReference type="Pfam" id="PF01977"/>
    </source>
</evidence>
<sequence length="495" mass="55698">MQYQDLRDFISQLEAMGELKRVKAAVSPVLEMTEVCDRMLRQAGPALLFENVPSYTTPVLGNLFGTPRRVALGMGADEVSALREIGKLLAYLKEPEPPKGWRDAIDKWPLLKQVLNMAPKEVRSAPCQEVVVEGNEVDLGKLPIQHCWPGDVAPLITWGLVVTRGPYKKRQNLGIYRQQVLGRNRVIMRWLAHRGGALDFREFAQANPGKPFPISVVLGCDPATILGAVTPVPDSLSEYQFAGLLRGCRTELVKSLGNDLQVPARAEIVLEGHIYPDASSPTGYEQALEGPYGDHTGYYNEQDWFPVFTIDRITTRRNPIYHSTYTGKPPDEPAVLGVALNEVFVPILQKQFGEIVDFFLPPEGCSYRMAVVSIRKQYPGHAKRVMFGIWSFLRQFMYTKFIIVVDDDVNVRDWKEVMWAITTRMDPMRDTTLVDSTPIDYLDFASPVSGLGSKMGLDATNKWPGETTREWGTPIVMDEAIKQRVDRIWSEINVI</sequence>
<dbReference type="Gene3D" id="3.40.1670.10">
    <property type="entry name" value="UbiD C-terminal domain-like"/>
    <property type="match status" value="1"/>
</dbReference>
<evidence type="ECO:0000256" key="5">
    <source>
        <dbReference type="ARBA" id="ARBA00022723"/>
    </source>
</evidence>
<dbReference type="InterPro" id="IPR023677">
    <property type="entry name" value="UbiD_bacteria"/>
</dbReference>
<proteinExistence type="inferred from homology"/>
<keyword evidence="8 10" id="KW-0464">Manganese</keyword>
<comment type="catalytic activity">
    <reaction evidence="10">
        <text>a 4-hydroxy-3-(all-trans-polyprenyl)benzoate + H(+) = a 2-(all-trans-polyprenyl)phenol + CO2</text>
        <dbReference type="Rhea" id="RHEA:41680"/>
        <dbReference type="Rhea" id="RHEA-COMP:9514"/>
        <dbReference type="Rhea" id="RHEA-COMP:9516"/>
        <dbReference type="ChEBI" id="CHEBI:1269"/>
        <dbReference type="ChEBI" id="CHEBI:15378"/>
        <dbReference type="ChEBI" id="CHEBI:16526"/>
        <dbReference type="ChEBI" id="CHEBI:78396"/>
        <dbReference type="EC" id="4.1.1.98"/>
    </reaction>
</comment>
<evidence type="ECO:0000313" key="15">
    <source>
        <dbReference type="Proteomes" id="UP001172778"/>
    </source>
</evidence>
<name>A0ABT7DT87_9NEIS</name>
<comment type="subcellular location">
    <subcellularLocation>
        <location evidence="10">Cell membrane</location>
        <topology evidence="10">Peripheral membrane protein</topology>
    </subcellularLocation>
</comment>
<comment type="function">
    <text evidence="10">Catalyzes the decarboxylation of 3-octaprenyl-4-hydroxy benzoate to 2-octaprenylphenol, an intermediate step in ubiquinone biosynthesis.</text>
</comment>
<dbReference type="Gene3D" id="1.20.5.570">
    <property type="entry name" value="Single helix bin"/>
    <property type="match status" value="1"/>
</dbReference>
<keyword evidence="6 10" id="KW-0210">Decarboxylase</keyword>
<dbReference type="Pfam" id="PF01977">
    <property type="entry name" value="UbiD"/>
    <property type="match status" value="1"/>
</dbReference>
<feature type="domain" description="3-octaprenyl-4-hydroxybenzoate carboxy-lyase-like N-terminal" evidence="12">
    <location>
        <begin position="10"/>
        <end position="89"/>
    </location>
</feature>
<evidence type="ECO:0000256" key="10">
    <source>
        <dbReference type="HAMAP-Rule" id="MF_01636"/>
    </source>
</evidence>
<evidence type="ECO:0000256" key="2">
    <source>
        <dbReference type="ARBA" id="ARBA00022630"/>
    </source>
</evidence>